<dbReference type="eggNOG" id="KOG0017">
    <property type="taxonomic scope" value="Eukaryota"/>
</dbReference>
<evidence type="ECO:0000313" key="1">
    <source>
        <dbReference type="EMBL" id="EIM79347.1"/>
    </source>
</evidence>
<dbReference type="RefSeq" id="XP_007311470.1">
    <property type="nucleotide sequence ID" value="XM_007311408.1"/>
</dbReference>
<dbReference type="GeneID" id="18804529"/>
<sequence>ETSTCRLELPPDMVRRRIHDTFHMSLLRPYQANNDRLFPKRELSRWYDFGQPDKDDWYITGVIGHAWQDDHVRLLVQWSLGN</sequence>
<reference evidence="2" key="1">
    <citation type="journal article" date="2012" name="Science">
        <title>The Paleozoic origin of enzymatic lignin decomposition reconstructed from 31 fungal genomes.</title>
        <authorList>
            <person name="Floudas D."/>
            <person name="Binder M."/>
            <person name="Riley R."/>
            <person name="Barry K."/>
            <person name="Blanchette R.A."/>
            <person name="Henrissat B."/>
            <person name="Martinez A.T."/>
            <person name="Otillar R."/>
            <person name="Spatafora J.W."/>
            <person name="Yadav J.S."/>
            <person name="Aerts A."/>
            <person name="Benoit I."/>
            <person name="Boyd A."/>
            <person name="Carlson A."/>
            <person name="Copeland A."/>
            <person name="Coutinho P.M."/>
            <person name="de Vries R.P."/>
            <person name="Ferreira P."/>
            <person name="Findley K."/>
            <person name="Foster B."/>
            <person name="Gaskell J."/>
            <person name="Glotzer D."/>
            <person name="Gorecki P."/>
            <person name="Heitman J."/>
            <person name="Hesse C."/>
            <person name="Hori C."/>
            <person name="Igarashi K."/>
            <person name="Jurgens J.A."/>
            <person name="Kallen N."/>
            <person name="Kersten P."/>
            <person name="Kohler A."/>
            <person name="Kuees U."/>
            <person name="Kumar T.K.A."/>
            <person name="Kuo A."/>
            <person name="LaButti K."/>
            <person name="Larrondo L.F."/>
            <person name="Lindquist E."/>
            <person name="Ling A."/>
            <person name="Lombard V."/>
            <person name="Lucas S."/>
            <person name="Lundell T."/>
            <person name="Martin R."/>
            <person name="McLaughlin D.J."/>
            <person name="Morgenstern I."/>
            <person name="Morin E."/>
            <person name="Murat C."/>
            <person name="Nagy L.G."/>
            <person name="Nolan M."/>
            <person name="Ohm R.A."/>
            <person name="Patyshakuliyeva A."/>
            <person name="Rokas A."/>
            <person name="Ruiz-Duenas F.J."/>
            <person name="Sabat G."/>
            <person name="Salamov A."/>
            <person name="Samejima M."/>
            <person name="Schmutz J."/>
            <person name="Slot J.C."/>
            <person name="St John F."/>
            <person name="Stenlid J."/>
            <person name="Sun H."/>
            <person name="Sun S."/>
            <person name="Syed K."/>
            <person name="Tsang A."/>
            <person name="Wiebenga A."/>
            <person name="Young D."/>
            <person name="Pisabarro A."/>
            <person name="Eastwood D.C."/>
            <person name="Martin F."/>
            <person name="Cullen D."/>
            <person name="Grigoriev I.V."/>
            <person name="Hibbett D.S."/>
        </authorList>
    </citation>
    <scope>NUCLEOTIDE SEQUENCE [LARGE SCALE GENOMIC DNA]</scope>
    <source>
        <strain evidence="2">FP-91666</strain>
    </source>
</reference>
<protein>
    <submittedName>
        <fullName evidence="1">Uncharacterized protein</fullName>
    </submittedName>
</protein>
<organism evidence="1 2">
    <name type="scientific">Stereum hirsutum (strain FP-91666)</name>
    <name type="common">White-rot fungus</name>
    <dbReference type="NCBI Taxonomy" id="721885"/>
    <lineage>
        <taxon>Eukaryota</taxon>
        <taxon>Fungi</taxon>
        <taxon>Dikarya</taxon>
        <taxon>Basidiomycota</taxon>
        <taxon>Agaricomycotina</taxon>
        <taxon>Agaricomycetes</taxon>
        <taxon>Russulales</taxon>
        <taxon>Stereaceae</taxon>
        <taxon>Stereum</taxon>
    </lineage>
</organism>
<proteinExistence type="predicted"/>
<dbReference type="EMBL" id="JH687405">
    <property type="protein sequence ID" value="EIM79347.1"/>
    <property type="molecule type" value="Genomic_DNA"/>
</dbReference>
<name>R7RYC6_STEHR</name>
<dbReference type="OrthoDB" id="3158924at2759"/>
<feature type="non-terminal residue" evidence="1">
    <location>
        <position position="1"/>
    </location>
</feature>
<evidence type="ECO:0000313" key="2">
    <source>
        <dbReference type="Proteomes" id="UP000053927"/>
    </source>
</evidence>
<gene>
    <name evidence="1" type="ORF">STEHIDRAFT_35241</name>
</gene>
<keyword evidence="2" id="KW-1185">Reference proteome</keyword>
<feature type="non-terminal residue" evidence="1">
    <location>
        <position position="82"/>
    </location>
</feature>
<dbReference type="Proteomes" id="UP000053927">
    <property type="component" value="Unassembled WGS sequence"/>
</dbReference>
<dbReference type="OMA" id="PYQANND"/>
<dbReference type="KEGG" id="shs:STEHIDRAFT_35241"/>
<dbReference type="AlphaFoldDB" id="R7RYC6"/>
<accession>R7RYC6</accession>